<organism evidence="1 2">
    <name type="scientific">Daphnia pulex</name>
    <name type="common">Water flea</name>
    <dbReference type="NCBI Taxonomy" id="6669"/>
    <lineage>
        <taxon>Eukaryota</taxon>
        <taxon>Metazoa</taxon>
        <taxon>Ecdysozoa</taxon>
        <taxon>Arthropoda</taxon>
        <taxon>Crustacea</taxon>
        <taxon>Branchiopoda</taxon>
        <taxon>Diplostraca</taxon>
        <taxon>Cladocera</taxon>
        <taxon>Anomopoda</taxon>
        <taxon>Daphniidae</taxon>
        <taxon>Daphnia</taxon>
    </lineage>
</organism>
<gene>
    <name evidence="1" type="ORF">DAPPUDRAFT_320277</name>
</gene>
<dbReference type="HOGENOM" id="CLU_2608449_0_0_1"/>
<evidence type="ECO:0000313" key="2">
    <source>
        <dbReference type="Proteomes" id="UP000000305"/>
    </source>
</evidence>
<proteinExistence type="predicted"/>
<keyword evidence="2" id="KW-1185">Reference proteome</keyword>
<dbReference type="OrthoDB" id="10522416at2759"/>
<sequence length="79" mass="9167">MFERAELLSKDHYKAQIFMFIHFPNTKQSTTYGKAFGNVAQSFLDSHKKDVFENTETLATSEKNLIEIDFDEGEEELTN</sequence>
<dbReference type="AlphaFoldDB" id="E9GPE4"/>
<evidence type="ECO:0000313" key="1">
    <source>
        <dbReference type="EMBL" id="EFX78625.1"/>
    </source>
</evidence>
<dbReference type="KEGG" id="dpx:DAPPUDRAFT_320277"/>
<reference evidence="1 2" key="1">
    <citation type="journal article" date="2011" name="Science">
        <title>The ecoresponsive genome of Daphnia pulex.</title>
        <authorList>
            <person name="Colbourne J.K."/>
            <person name="Pfrender M.E."/>
            <person name="Gilbert D."/>
            <person name="Thomas W.K."/>
            <person name="Tucker A."/>
            <person name="Oakley T.H."/>
            <person name="Tokishita S."/>
            <person name="Aerts A."/>
            <person name="Arnold G.J."/>
            <person name="Basu M.K."/>
            <person name="Bauer D.J."/>
            <person name="Caceres C.E."/>
            <person name="Carmel L."/>
            <person name="Casola C."/>
            <person name="Choi J.H."/>
            <person name="Detter J.C."/>
            <person name="Dong Q."/>
            <person name="Dusheyko S."/>
            <person name="Eads B.D."/>
            <person name="Frohlich T."/>
            <person name="Geiler-Samerotte K.A."/>
            <person name="Gerlach D."/>
            <person name="Hatcher P."/>
            <person name="Jogdeo S."/>
            <person name="Krijgsveld J."/>
            <person name="Kriventseva E.V."/>
            <person name="Kultz D."/>
            <person name="Laforsch C."/>
            <person name="Lindquist E."/>
            <person name="Lopez J."/>
            <person name="Manak J.R."/>
            <person name="Muller J."/>
            <person name="Pangilinan J."/>
            <person name="Patwardhan R.P."/>
            <person name="Pitluck S."/>
            <person name="Pritham E.J."/>
            <person name="Rechtsteiner A."/>
            <person name="Rho M."/>
            <person name="Rogozin I.B."/>
            <person name="Sakarya O."/>
            <person name="Salamov A."/>
            <person name="Schaack S."/>
            <person name="Shapiro H."/>
            <person name="Shiga Y."/>
            <person name="Skalitzky C."/>
            <person name="Smith Z."/>
            <person name="Souvorov A."/>
            <person name="Sung W."/>
            <person name="Tang Z."/>
            <person name="Tsuchiya D."/>
            <person name="Tu H."/>
            <person name="Vos H."/>
            <person name="Wang M."/>
            <person name="Wolf Y.I."/>
            <person name="Yamagata H."/>
            <person name="Yamada T."/>
            <person name="Ye Y."/>
            <person name="Shaw J.R."/>
            <person name="Andrews J."/>
            <person name="Crease T.J."/>
            <person name="Tang H."/>
            <person name="Lucas S.M."/>
            <person name="Robertson H.M."/>
            <person name="Bork P."/>
            <person name="Koonin E.V."/>
            <person name="Zdobnov E.M."/>
            <person name="Grigoriev I.V."/>
            <person name="Lynch M."/>
            <person name="Boore J.L."/>
        </authorList>
    </citation>
    <scope>NUCLEOTIDE SEQUENCE [LARGE SCALE GENOMIC DNA]</scope>
</reference>
<accession>E9GPE4</accession>
<dbReference type="EMBL" id="GL732556">
    <property type="protein sequence ID" value="EFX78625.1"/>
    <property type="molecule type" value="Genomic_DNA"/>
</dbReference>
<name>E9GPE4_DAPPU</name>
<dbReference type="InParanoid" id="E9GPE4"/>
<protein>
    <submittedName>
        <fullName evidence="1">Uncharacterized protein</fullName>
    </submittedName>
</protein>
<dbReference type="Proteomes" id="UP000000305">
    <property type="component" value="Unassembled WGS sequence"/>
</dbReference>